<feature type="region of interest" description="Disordered" evidence="1">
    <location>
        <begin position="1"/>
        <end position="48"/>
    </location>
</feature>
<dbReference type="EMBL" id="DS231717">
    <property type="protein sequence ID" value="KNB15771.1"/>
    <property type="molecule type" value="Genomic_DNA"/>
</dbReference>
<name>A0A0J9VYD3_FUSO4</name>
<gene>
    <name evidence="2" type="ORF">FOXG_21475</name>
</gene>
<protein>
    <submittedName>
        <fullName evidence="2">Uncharacterized protein</fullName>
    </submittedName>
</protein>
<dbReference type="Proteomes" id="UP000009097">
    <property type="component" value="Chromosome 14"/>
</dbReference>
<reference evidence="2 3" key="1">
    <citation type="journal article" date="2010" name="Nature">
        <title>Comparative genomics reveals mobile pathogenicity chromosomes in Fusarium.</title>
        <authorList>
            <person name="Ma L.J."/>
            <person name="van der Does H.C."/>
            <person name="Borkovich K.A."/>
            <person name="Coleman J.J."/>
            <person name="Daboussi M.J."/>
            <person name="Di Pietro A."/>
            <person name="Dufresne M."/>
            <person name="Freitag M."/>
            <person name="Grabherr M."/>
            <person name="Henrissat B."/>
            <person name="Houterman P.M."/>
            <person name="Kang S."/>
            <person name="Shim W.B."/>
            <person name="Woloshuk C."/>
            <person name="Xie X."/>
            <person name="Xu J.R."/>
            <person name="Antoniw J."/>
            <person name="Baker S.E."/>
            <person name="Bluhm B.H."/>
            <person name="Breakspear A."/>
            <person name="Brown D.W."/>
            <person name="Butchko R.A."/>
            <person name="Chapman S."/>
            <person name="Coulson R."/>
            <person name="Coutinho P.M."/>
            <person name="Danchin E.G."/>
            <person name="Diener A."/>
            <person name="Gale L.R."/>
            <person name="Gardiner D.M."/>
            <person name="Goff S."/>
            <person name="Hammond-Kosack K.E."/>
            <person name="Hilburn K."/>
            <person name="Hua-Van A."/>
            <person name="Jonkers W."/>
            <person name="Kazan K."/>
            <person name="Kodira C.D."/>
            <person name="Koehrsen M."/>
            <person name="Kumar L."/>
            <person name="Lee Y.H."/>
            <person name="Li L."/>
            <person name="Manners J.M."/>
            <person name="Miranda-Saavedra D."/>
            <person name="Mukherjee M."/>
            <person name="Park G."/>
            <person name="Park J."/>
            <person name="Park S.Y."/>
            <person name="Proctor R.H."/>
            <person name="Regev A."/>
            <person name="Ruiz-Roldan M.C."/>
            <person name="Sain D."/>
            <person name="Sakthikumar S."/>
            <person name="Sykes S."/>
            <person name="Schwartz D.C."/>
            <person name="Turgeon B.G."/>
            <person name="Wapinski I."/>
            <person name="Yoder O."/>
            <person name="Young S."/>
            <person name="Zeng Q."/>
            <person name="Zhou S."/>
            <person name="Galagan J."/>
            <person name="Cuomo C.A."/>
            <person name="Kistler H.C."/>
            <person name="Rep M."/>
        </authorList>
    </citation>
    <scope>NUCLEOTIDE SEQUENCE [LARGE SCALE GENOMIC DNA]</scope>
    <source>
        <strain evidence="3">4287 / CBS 123668 / FGSC 9935 / NRRL 34936</strain>
    </source>
</reference>
<evidence type="ECO:0000256" key="1">
    <source>
        <dbReference type="SAM" id="MobiDB-lite"/>
    </source>
</evidence>
<dbReference type="GeneID" id="28962181"/>
<evidence type="ECO:0000313" key="2">
    <source>
        <dbReference type="EMBL" id="KNB15771.1"/>
    </source>
</evidence>
<dbReference type="KEGG" id="fox:FOXG_21475"/>
<accession>A0A0J9VYD3</accession>
<feature type="compositionally biased region" description="Acidic residues" evidence="1">
    <location>
        <begin position="15"/>
        <end position="24"/>
    </location>
</feature>
<dbReference type="AlphaFoldDB" id="A0A0J9VYD3"/>
<organism evidence="2 3">
    <name type="scientific">Fusarium oxysporum f. sp. lycopersici (strain 4287 / CBS 123668 / FGSC 9935 / NRRL 34936)</name>
    <name type="common">Fusarium vascular wilt of tomato</name>
    <dbReference type="NCBI Taxonomy" id="426428"/>
    <lineage>
        <taxon>Eukaryota</taxon>
        <taxon>Fungi</taxon>
        <taxon>Dikarya</taxon>
        <taxon>Ascomycota</taxon>
        <taxon>Pezizomycotina</taxon>
        <taxon>Sordariomycetes</taxon>
        <taxon>Hypocreomycetidae</taxon>
        <taxon>Hypocreales</taxon>
        <taxon>Nectriaceae</taxon>
        <taxon>Fusarium</taxon>
        <taxon>Fusarium oxysporum species complex</taxon>
    </lineage>
</organism>
<evidence type="ECO:0000313" key="3">
    <source>
        <dbReference type="Proteomes" id="UP000009097"/>
    </source>
</evidence>
<sequence length="141" mass="15445">MNGGSKHFSPLDFSPDVDDSDSAVDTDLAQQQEYSIPIPPPPTNLSMSFTAKVSASRPSLASRSRTGEDMNVVSGLRYIPRELKDLLQEELQAFDTKWNSSETAWNDHIQGPTLRLALSTIADLCAENITTDSIDKDFLAA</sequence>
<dbReference type="VEuPathDB" id="FungiDB:FOXG_21475"/>
<dbReference type="RefSeq" id="XP_018253816.1">
    <property type="nucleotide sequence ID" value="XM_018401815.1"/>
</dbReference>
<proteinExistence type="predicted"/>